<keyword evidence="2" id="KW-1133">Transmembrane helix</keyword>
<comment type="caution">
    <text evidence="4">The sequence shown here is derived from an EMBL/GenBank/DDBJ whole genome shotgun (WGS) entry which is preliminary data.</text>
</comment>
<gene>
    <name evidence="4" type="ORF">BGZ99_008412</name>
</gene>
<name>A0A9P6RS38_9FUNG</name>
<dbReference type="PANTHER" id="PTHR37846">
    <property type="entry name" value="YALI0B21296P"/>
    <property type="match status" value="1"/>
</dbReference>
<dbReference type="PANTHER" id="PTHR37846:SF1">
    <property type="entry name" value="DEACETYLASE-LIKE PROTEIN"/>
    <property type="match status" value="1"/>
</dbReference>
<dbReference type="EMBL" id="JAAAIP010000065">
    <property type="protein sequence ID" value="KAG0327072.1"/>
    <property type="molecule type" value="Genomic_DNA"/>
</dbReference>
<dbReference type="AlphaFoldDB" id="A0A9P6RS38"/>
<dbReference type="Proteomes" id="UP000738325">
    <property type="component" value="Unassembled WGS sequence"/>
</dbReference>
<accession>A0A9P6RS38</accession>
<proteinExistence type="predicted"/>
<feature type="domain" description="DUF7719" evidence="3">
    <location>
        <begin position="185"/>
        <end position="248"/>
    </location>
</feature>
<dbReference type="Pfam" id="PF24841">
    <property type="entry name" value="DUF7719"/>
    <property type="match status" value="1"/>
</dbReference>
<feature type="transmembrane region" description="Helical" evidence="2">
    <location>
        <begin position="122"/>
        <end position="145"/>
    </location>
</feature>
<keyword evidence="2" id="KW-0472">Membrane</keyword>
<evidence type="ECO:0000313" key="4">
    <source>
        <dbReference type="EMBL" id="KAG0327072.1"/>
    </source>
</evidence>
<evidence type="ECO:0000313" key="5">
    <source>
        <dbReference type="Proteomes" id="UP000738325"/>
    </source>
</evidence>
<protein>
    <recommendedName>
        <fullName evidence="3">DUF7719 domain-containing protein</fullName>
    </recommendedName>
</protein>
<feature type="transmembrane region" description="Helical" evidence="2">
    <location>
        <begin position="216"/>
        <end position="245"/>
    </location>
</feature>
<dbReference type="InterPro" id="IPR056136">
    <property type="entry name" value="DUF7719"/>
</dbReference>
<feature type="transmembrane region" description="Helical" evidence="2">
    <location>
        <begin position="186"/>
        <end position="204"/>
    </location>
</feature>
<keyword evidence="2" id="KW-0812">Transmembrane</keyword>
<feature type="compositionally biased region" description="Acidic residues" evidence="1">
    <location>
        <begin position="37"/>
        <end position="75"/>
    </location>
</feature>
<keyword evidence="5" id="KW-1185">Reference proteome</keyword>
<reference evidence="4" key="1">
    <citation type="journal article" date="2020" name="Fungal Divers.">
        <title>Resolving the Mortierellaceae phylogeny through synthesis of multi-gene phylogenetics and phylogenomics.</title>
        <authorList>
            <person name="Vandepol N."/>
            <person name="Liber J."/>
            <person name="Desiro A."/>
            <person name="Na H."/>
            <person name="Kennedy M."/>
            <person name="Barry K."/>
            <person name="Grigoriev I.V."/>
            <person name="Miller A.N."/>
            <person name="O'Donnell K."/>
            <person name="Stajich J.E."/>
            <person name="Bonito G."/>
        </authorList>
    </citation>
    <scope>NUCLEOTIDE SEQUENCE</scope>
    <source>
        <strain evidence="4">REB-010B</strain>
    </source>
</reference>
<organism evidence="4 5">
    <name type="scientific">Dissophora globulifera</name>
    <dbReference type="NCBI Taxonomy" id="979702"/>
    <lineage>
        <taxon>Eukaryota</taxon>
        <taxon>Fungi</taxon>
        <taxon>Fungi incertae sedis</taxon>
        <taxon>Mucoromycota</taxon>
        <taxon>Mortierellomycotina</taxon>
        <taxon>Mortierellomycetes</taxon>
        <taxon>Mortierellales</taxon>
        <taxon>Mortierellaceae</taxon>
        <taxon>Dissophora</taxon>
    </lineage>
</organism>
<sequence length="256" mass="29279">MTNTAVSSSSRASSQTATRRNVAKEDQHRQTAKIQEIVDDEEETKDDDDDVSEFSEVDDEDDSDASDSSDMDEILDPEKWRIIKETGIMEQVQASDMRSKSKGSRRKDRIATKEDEEEVRDFIFEGFFFSIPTTCLFIVMDILVHRQYGETYTGPEVIRKALKVFPAILLMVYFSNKYKKSRFTQAGMFIVSAMCGCYFLHTMFRSPALGIMMRAPGIITILVYCIVQLDLLPAVVSLAICGLYYQFGNVKYNHRR</sequence>
<evidence type="ECO:0000256" key="1">
    <source>
        <dbReference type="SAM" id="MobiDB-lite"/>
    </source>
</evidence>
<feature type="region of interest" description="Disordered" evidence="1">
    <location>
        <begin position="1"/>
        <end position="76"/>
    </location>
</feature>
<dbReference type="OrthoDB" id="5597489at2759"/>
<feature type="region of interest" description="Disordered" evidence="1">
    <location>
        <begin position="92"/>
        <end position="112"/>
    </location>
</feature>
<evidence type="ECO:0000259" key="3">
    <source>
        <dbReference type="Pfam" id="PF24841"/>
    </source>
</evidence>
<feature type="compositionally biased region" description="Low complexity" evidence="1">
    <location>
        <begin position="1"/>
        <end position="20"/>
    </location>
</feature>
<evidence type="ECO:0000256" key="2">
    <source>
        <dbReference type="SAM" id="Phobius"/>
    </source>
</evidence>
<feature type="transmembrane region" description="Helical" evidence="2">
    <location>
        <begin position="157"/>
        <end position="174"/>
    </location>
</feature>